<dbReference type="Proteomes" id="UP000067698">
    <property type="component" value="Chromosome"/>
</dbReference>
<gene>
    <name evidence="2" type="ORF">AWM74_05310</name>
</gene>
<evidence type="ECO:0000313" key="2">
    <source>
        <dbReference type="EMBL" id="AMB97684.1"/>
    </source>
</evidence>
<evidence type="ECO:0000313" key="3">
    <source>
        <dbReference type="Proteomes" id="UP000067698"/>
    </source>
</evidence>
<feature type="transmembrane region" description="Helical" evidence="1">
    <location>
        <begin position="447"/>
        <end position="467"/>
    </location>
</feature>
<feature type="transmembrane region" description="Helical" evidence="1">
    <location>
        <begin position="179"/>
        <end position="198"/>
    </location>
</feature>
<feature type="transmembrane region" description="Helical" evidence="1">
    <location>
        <begin position="102"/>
        <end position="123"/>
    </location>
</feature>
<feature type="transmembrane region" description="Helical" evidence="1">
    <location>
        <begin position="335"/>
        <end position="355"/>
    </location>
</feature>
<protein>
    <submittedName>
        <fullName evidence="2">Uncharacterized protein</fullName>
    </submittedName>
</protein>
<proteinExistence type="predicted"/>
<name>A0AAC9A6X4_9LACT</name>
<feature type="transmembrane region" description="Helical" evidence="1">
    <location>
        <begin position="538"/>
        <end position="556"/>
    </location>
</feature>
<feature type="transmembrane region" description="Helical" evidence="1">
    <location>
        <begin position="255"/>
        <end position="275"/>
    </location>
</feature>
<dbReference type="RefSeq" id="WP_026465665.1">
    <property type="nucleotide sequence ID" value="NZ_CANSXX010000012.1"/>
</dbReference>
<dbReference type="EMBL" id="CP014162">
    <property type="protein sequence ID" value="AMB97684.1"/>
    <property type="molecule type" value="Genomic_DNA"/>
</dbReference>
<keyword evidence="1" id="KW-0812">Transmembrane</keyword>
<accession>A0AAC9A6X4</accession>
<reference evidence="3" key="2">
    <citation type="submission" date="2016-01" db="EMBL/GenBank/DDBJ databases">
        <title>Six Aerococcus type strain genome sequencing and assembly using PacBio and Illumina Hiseq.</title>
        <authorList>
            <person name="Carkaci D."/>
            <person name="Dargis R."/>
            <person name="Nielsen X.C."/>
            <person name="Skovgaard O."/>
            <person name="Fuursted K."/>
            <person name="Christensen J.J."/>
        </authorList>
    </citation>
    <scope>NUCLEOTIDE SEQUENCE [LARGE SCALE GENOMIC DNA]</scope>
    <source>
        <strain evidence="3">CCUG28094</strain>
    </source>
</reference>
<evidence type="ECO:0000256" key="1">
    <source>
        <dbReference type="SAM" id="Phobius"/>
    </source>
</evidence>
<organism evidence="2 3">
    <name type="scientific">Aerococcus urinaeequi</name>
    <dbReference type="NCBI Taxonomy" id="51665"/>
    <lineage>
        <taxon>Bacteria</taxon>
        <taxon>Bacillati</taxon>
        <taxon>Bacillota</taxon>
        <taxon>Bacilli</taxon>
        <taxon>Lactobacillales</taxon>
        <taxon>Aerococcaceae</taxon>
        <taxon>Aerococcus</taxon>
    </lineage>
</organism>
<feature type="transmembrane region" description="Helical" evidence="1">
    <location>
        <begin position="31"/>
        <end position="51"/>
    </location>
</feature>
<feature type="transmembrane region" description="Helical" evidence="1">
    <location>
        <begin position="63"/>
        <end position="81"/>
    </location>
</feature>
<dbReference type="AlphaFoldDB" id="A0AAC9A6X4"/>
<keyword evidence="1" id="KW-0472">Membrane</keyword>
<keyword evidence="1" id="KW-1133">Transmembrane helix</keyword>
<feature type="transmembrane region" description="Helical" evidence="1">
    <location>
        <begin position="361"/>
        <end position="380"/>
    </location>
</feature>
<feature type="transmembrane region" description="Helical" evidence="1">
    <location>
        <begin position="514"/>
        <end position="532"/>
    </location>
</feature>
<dbReference type="GeneID" id="92866967"/>
<feature type="transmembrane region" description="Helical" evidence="1">
    <location>
        <begin position="420"/>
        <end position="441"/>
    </location>
</feature>
<sequence length="575" mass="67756">MYQYLRNNLKNRLVSNYQLLLSHSPIKNKKVIFIGLLVSKYIIFMLTLFLAQKLMTNLGIQNIYVNILTLLFIFLHLEFVIKKPKVIVANLNFEWVSTNPRGFWNNLYLEVLNEFLLFYYIYFDKLIGILIFLSFTNSMLALALLIICPLLSLFILLFRIFQYKKRDLIKKQTNHKPTSVILHWSKLAIGMGTIYIFLEFLIDSFQLVKSILKTESFSADSMNILNDELLILWTHKSNQFISYYLEVSRILSQEFAIFSIIIILLIIILIIGFHVKNGLERVFTTNEFVYTPSDNKTRLLNLWNFIGRKFKFNNPISYIQLNLIRNSKELAERNIISYFISTQTILSLWITFIFMTHIENLVLKSFLLVFITLVIVTGIIQEIQYKFLSIFRYHIDTQSIYLFKLSGTSLEKLYLVKKELLFIMTIVPILISFVLVNLLNFYFIPNFVIALITSTLIVLITIWSYFIGNTLSLLASPFIFSKSLINLLSTNYINDTDSLEEKIYLRIYSLWKNILILPWYYLLLFNSIVIIIPENLIYILFLAYFGFILPYTFALIREEKKLLIKGVYIFENTSI</sequence>
<feature type="transmembrane region" description="Helical" evidence="1">
    <location>
        <begin position="129"/>
        <end position="158"/>
    </location>
</feature>
<reference evidence="2 3" key="1">
    <citation type="journal article" date="2016" name="Genome Announc.">
        <title>Complete Genome Sequences of Aerococcus christensenii CCUG 28831T, Aerococcus sanguinicola CCUG 43001T, Aerococcus urinae CCUG 36881T, Aerococcus urinaeequi CCUG 28094T, Aerococcus urinaehominis CCUG 42038 BT, and Aerococcus viridans CCUG 4311T.</title>
        <authorList>
            <person name="Carkaci D."/>
            <person name="Dargis R."/>
            <person name="Nielsen X.C."/>
            <person name="Skovgaard O."/>
            <person name="Fuursted K."/>
            <person name="Christensen J.J."/>
        </authorList>
    </citation>
    <scope>NUCLEOTIDE SEQUENCE [LARGE SCALE GENOMIC DNA]</scope>
    <source>
        <strain evidence="2 3">CCUG28094</strain>
    </source>
</reference>